<dbReference type="SUPFAM" id="SSF54637">
    <property type="entry name" value="Thioesterase/thiol ester dehydrase-isomerase"/>
    <property type="match status" value="1"/>
</dbReference>
<dbReference type="NCBIfam" id="TIGR00051">
    <property type="entry name" value="YbgC/FadM family acyl-CoA thioesterase"/>
    <property type="match status" value="1"/>
</dbReference>
<dbReference type="GO" id="GO:0047617">
    <property type="term" value="F:fatty acyl-CoA hydrolase activity"/>
    <property type="evidence" value="ECO:0007669"/>
    <property type="project" value="TreeGrafter"/>
</dbReference>
<dbReference type="InterPro" id="IPR008272">
    <property type="entry name" value="HB-CoA_thioesterase_AS"/>
</dbReference>
<dbReference type="InterPro" id="IPR014166">
    <property type="entry name" value="Tol-Pal_acyl-CoA_thioesterase"/>
</dbReference>
<evidence type="ECO:0000256" key="1">
    <source>
        <dbReference type="ARBA" id="ARBA00005953"/>
    </source>
</evidence>
<name>A0A1J5SEI9_9ZZZZ</name>
<reference evidence="3" key="1">
    <citation type="submission" date="2016-10" db="EMBL/GenBank/DDBJ databases">
        <title>Sequence of Gallionella enrichment culture.</title>
        <authorList>
            <person name="Poehlein A."/>
            <person name="Muehling M."/>
            <person name="Daniel R."/>
        </authorList>
    </citation>
    <scope>NUCLEOTIDE SEQUENCE</scope>
</reference>
<dbReference type="PIRSF" id="PIRSF003230">
    <property type="entry name" value="YbgC"/>
    <property type="match status" value="1"/>
</dbReference>
<keyword evidence="2 3" id="KW-0378">Hydrolase</keyword>
<dbReference type="EC" id="3.1.2.-" evidence="3"/>
<evidence type="ECO:0000313" key="3">
    <source>
        <dbReference type="EMBL" id="OIR02448.1"/>
    </source>
</evidence>
<comment type="caution">
    <text evidence="3">The sequence shown here is derived from an EMBL/GenBank/DDBJ whole genome shotgun (WGS) entry which is preliminary data.</text>
</comment>
<proteinExistence type="inferred from homology"/>
<dbReference type="InterPro" id="IPR029069">
    <property type="entry name" value="HotDog_dom_sf"/>
</dbReference>
<dbReference type="CDD" id="cd00586">
    <property type="entry name" value="4HBT"/>
    <property type="match status" value="1"/>
</dbReference>
<dbReference type="InterPro" id="IPR006684">
    <property type="entry name" value="YbgC/YbaW"/>
</dbReference>
<protein>
    <submittedName>
        <fullName evidence="3">Acyl-CoA thioesterase YbgC</fullName>
        <ecNumber evidence="3">3.1.2.-</ecNumber>
    </submittedName>
</protein>
<dbReference type="PANTHER" id="PTHR31793:SF37">
    <property type="entry name" value="ACYL-COA THIOESTER HYDROLASE YBGC"/>
    <property type="match status" value="1"/>
</dbReference>
<gene>
    <name evidence="3" type="primary">ybgC_4</name>
    <name evidence="3" type="ORF">GALL_153990</name>
</gene>
<dbReference type="InterPro" id="IPR050563">
    <property type="entry name" value="4-hydroxybenzoyl-CoA_TE"/>
</dbReference>
<dbReference type="PANTHER" id="PTHR31793">
    <property type="entry name" value="4-HYDROXYBENZOYL-COA THIOESTERASE FAMILY MEMBER"/>
    <property type="match status" value="1"/>
</dbReference>
<dbReference type="Pfam" id="PF13279">
    <property type="entry name" value="4HBT_2"/>
    <property type="match status" value="1"/>
</dbReference>
<sequence>MSQRNYHQFVWPVRVYYEDTDSGGVVYHSNYLNFMERARTEWLRALGFEQPVLKNELGVIFVVHSMTIGFKRPAYFNDMLDVKNRLVKIGHGSMEFSQIIVRENQLLLDATVKLACVDATSFKPQGIPVVVKQKIINNSNLNKPVEQL</sequence>
<dbReference type="PROSITE" id="PS01328">
    <property type="entry name" value="4HBCOA_THIOESTERASE"/>
    <property type="match status" value="1"/>
</dbReference>
<evidence type="ECO:0000256" key="2">
    <source>
        <dbReference type="ARBA" id="ARBA00022801"/>
    </source>
</evidence>
<accession>A0A1J5SEI9</accession>
<dbReference type="AlphaFoldDB" id="A0A1J5SEI9"/>
<comment type="similarity">
    <text evidence="1">Belongs to the 4-hydroxybenzoyl-CoA thioesterase family.</text>
</comment>
<dbReference type="NCBIfam" id="TIGR02799">
    <property type="entry name" value="thio_ybgC"/>
    <property type="match status" value="1"/>
</dbReference>
<dbReference type="FunFam" id="3.10.129.10:FF:000004">
    <property type="entry name" value="Tol-pal system-associated acyl-CoA thioesterase"/>
    <property type="match status" value="1"/>
</dbReference>
<organism evidence="3">
    <name type="scientific">mine drainage metagenome</name>
    <dbReference type="NCBI Taxonomy" id="410659"/>
    <lineage>
        <taxon>unclassified sequences</taxon>
        <taxon>metagenomes</taxon>
        <taxon>ecological metagenomes</taxon>
    </lineage>
</organism>
<dbReference type="Gene3D" id="3.10.129.10">
    <property type="entry name" value="Hotdog Thioesterase"/>
    <property type="match status" value="1"/>
</dbReference>
<dbReference type="EMBL" id="MLJW01000074">
    <property type="protein sequence ID" value="OIR02448.1"/>
    <property type="molecule type" value="Genomic_DNA"/>
</dbReference>